<evidence type="ECO:0000256" key="1">
    <source>
        <dbReference type="ARBA" id="ARBA00022679"/>
    </source>
</evidence>
<dbReference type="Proteomes" id="UP001430804">
    <property type="component" value="Unassembled WGS sequence"/>
</dbReference>
<keyword evidence="1" id="KW-0808">Transferase</keyword>
<evidence type="ECO:0000256" key="2">
    <source>
        <dbReference type="ARBA" id="ARBA00023315"/>
    </source>
</evidence>
<comment type="caution">
    <text evidence="4">The sequence shown here is derived from an EMBL/GenBank/DDBJ whole genome shotgun (WGS) entry which is preliminary data.</text>
</comment>
<gene>
    <name evidence="4" type="ORF">KY465_05610</name>
</gene>
<sequence>MSALTIDIRPAEPADAAAIADVHRASWQHAYQGMLPYRTLRAMLERRDVSWWRRAIRGSTSILVLDVAGTLAGYATLGLNRSRSLPQEGEIYELYLLPEYQGIGLGKRLFGETRRLLASLGCEGTVVWCLEDNDQAIGFYTARGGLDVAEGTENFDGRSVRKLAFVWP</sequence>
<dbReference type="RefSeq" id="WP_219200590.1">
    <property type="nucleotide sequence ID" value="NZ_JAHWQX010000001.1"/>
</dbReference>
<dbReference type="CDD" id="cd04301">
    <property type="entry name" value="NAT_SF"/>
    <property type="match status" value="1"/>
</dbReference>
<name>A0ABS6WLE3_9HYPH</name>
<dbReference type="PANTHER" id="PTHR43877">
    <property type="entry name" value="AMINOALKYLPHOSPHONATE N-ACETYLTRANSFERASE-RELATED-RELATED"/>
    <property type="match status" value="1"/>
</dbReference>
<proteinExistence type="predicted"/>
<keyword evidence="2" id="KW-0012">Acyltransferase</keyword>
<keyword evidence="5" id="KW-1185">Reference proteome</keyword>
<reference evidence="4" key="1">
    <citation type="submission" date="2021-07" db="EMBL/GenBank/DDBJ databases">
        <title>Pseudohoeflea marina sp. nov. a polyhydroxyalcanoate-producing bacterium.</title>
        <authorList>
            <person name="Zheng W."/>
            <person name="Yu S."/>
            <person name="Huang Y."/>
        </authorList>
    </citation>
    <scope>NUCLEOTIDE SEQUENCE</scope>
    <source>
        <strain evidence="4">DP4N28-3</strain>
    </source>
</reference>
<feature type="domain" description="N-acetyltransferase" evidence="3">
    <location>
        <begin position="6"/>
        <end position="168"/>
    </location>
</feature>
<organism evidence="4 5">
    <name type="scientific">Pseudohoeflea coraliihabitans</name>
    <dbReference type="NCBI Taxonomy" id="2860393"/>
    <lineage>
        <taxon>Bacteria</taxon>
        <taxon>Pseudomonadati</taxon>
        <taxon>Pseudomonadota</taxon>
        <taxon>Alphaproteobacteria</taxon>
        <taxon>Hyphomicrobiales</taxon>
        <taxon>Rhizobiaceae</taxon>
        <taxon>Pseudohoeflea</taxon>
    </lineage>
</organism>
<evidence type="ECO:0000259" key="3">
    <source>
        <dbReference type="PROSITE" id="PS51186"/>
    </source>
</evidence>
<dbReference type="Pfam" id="PF00583">
    <property type="entry name" value="Acetyltransf_1"/>
    <property type="match status" value="1"/>
</dbReference>
<dbReference type="PROSITE" id="PS51186">
    <property type="entry name" value="GNAT"/>
    <property type="match status" value="1"/>
</dbReference>
<evidence type="ECO:0000313" key="4">
    <source>
        <dbReference type="EMBL" id="MBW3096751.1"/>
    </source>
</evidence>
<dbReference type="InterPro" id="IPR050832">
    <property type="entry name" value="Bact_Acetyltransf"/>
</dbReference>
<protein>
    <submittedName>
        <fullName evidence="4">GNAT family N-acetyltransferase</fullName>
    </submittedName>
</protein>
<accession>A0ABS6WLE3</accession>
<dbReference type="EMBL" id="JAHWQX010000001">
    <property type="protein sequence ID" value="MBW3096751.1"/>
    <property type="molecule type" value="Genomic_DNA"/>
</dbReference>
<dbReference type="InterPro" id="IPR000182">
    <property type="entry name" value="GNAT_dom"/>
</dbReference>
<evidence type="ECO:0000313" key="5">
    <source>
        <dbReference type="Proteomes" id="UP001430804"/>
    </source>
</evidence>